<dbReference type="AlphaFoldDB" id="A0AAW1EPY2"/>
<feature type="signal peptide" evidence="2">
    <location>
        <begin position="1"/>
        <end position="22"/>
    </location>
</feature>
<keyword evidence="4" id="KW-1185">Reference proteome</keyword>
<evidence type="ECO:0000256" key="2">
    <source>
        <dbReference type="SAM" id="SignalP"/>
    </source>
</evidence>
<comment type="caution">
    <text evidence="3">The sequence shown here is derived from an EMBL/GenBank/DDBJ whole genome shotgun (WGS) entry which is preliminary data.</text>
</comment>
<organism evidence="3 4">
    <name type="scientific">Zoarces viviparus</name>
    <name type="common">Viviparous eelpout</name>
    <name type="synonym">Blennius viviparus</name>
    <dbReference type="NCBI Taxonomy" id="48416"/>
    <lineage>
        <taxon>Eukaryota</taxon>
        <taxon>Metazoa</taxon>
        <taxon>Chordata</taxon>
        <taxon>Craniata</taxon>
        <taxon>Vertebrata</taxon>
        <taxon>Euteleostomi</taxon>
        <taxon>Actinopterygii</taxon>
        <taxon>Neopterygii</taxon>
        <taxon>Teleostei</taxon>
        <taxon>Neoteleostei</taxon>
        <taxon>Acanthomorphata</taxon>
        <taxon>Eupercaria</taxon>
        <taxon>Perciformes</taxon>
        <taxon>Cottioidei</taxon>
        <taxon>Zoarcales</taxon>
        <taxon>Zoarcidae</taxon>
        <taxon>Zoarcinae</taxon>
        <taxon>Zoarces</taxon>
    </lineage>
</organism>
<protein>
    <submittedName>
        <fullName evidence="3">Uncharacterized protein</fullName>
    </submittedName>
</protein>
<gene>
    <name evidence="3" type="ORF">VZT92_018097</name>
</gene>
<proteinExistence type="predicted"/>
<name>A0AAW1EPY2_ZOAVI</name>
<evidence type="ECO:0000256" key="1">
    <source>
        <dbReference type="SAM" id="MobiDB-lite"/>
    </source>
</evidence>
<feature type="compositionally biased region" description="Basic residues" evidence="1">
    <location>
        <begin position="199"/>
        <end position="246"/>
    </location>
</feature>
<dbReference type="EMBL" id="JBCEZU010000156">
    <property type="protein sequence ID" value="KAK9524242.1"/>
    <property type="molecule type" value="Genomic_DNA"/>
</dbReference>
<reference evidence="3 4" key="1">
    <citation type="journal article" date="2024" name="Genome Biol. Evol.">
        <title>Chromosome-level genome assembly of the viviparous eelpout Zoarces viviparus.</title>
        <authorList>
            <person name="Fuhrmann N."/>
            <person name="Brasseur M.V."/>
            <person name="Bakowski C.E."/>
            <person name="Podsiadlowski L."/>
            <person name="Prost S."/>
            <person name="Krehenwinkel H."/>
            <person name="Mayer C."/>
        </authorList>
    </citation>
    <scope>NUCLEOTIDE SEQUENCE [LARGE SCALE GENOMIC DNA]</scope>
    <source>
        <strain evidence="3">NO-MEL_2022_Ind0_liver</strain>
    </source>
</reference>
<keyword evidence="2" id="KW-0732">Signal</keyword>
<feature type="region of interest" description="Disordered" evidence="1">
    <location>
        <begin position="192"/>
        <end position="246"/>
    </location>
</feature>
<sequence length="246" mass="27681">MILLKEPLSIFLFVFLLKGSQALNLHNPFTSECRTLKHVNSPVGFWGRRHSPKAGAPAGRPELMSLFVSVLTSDIMHGSTRLSRLDARGVPSYCLQERKKKPVTRQQRLHAGPESHSSDLRGDECQVVGSPSRRRSPCGGGPLAEEVPLIEEVPLAEEVPLMEEVLLVEVPLAEEGPLVEVPLAEEVPLVEEVPSWRSPSRRRSPSWRRSPSRRSPSRRRVPSWRSPSRRRSPSWRRSPRGGPRHM</sequence>
<feature type="compositionally biased region" description="Basic and acidic residues" evidence="1">
    <location>
        <begin position="111"/>
        <end position="124"/>
    </location>
</feature>
<feature type="chain" id="PRO_5043329259" evidence="2">
    <location>
        <begin position="23"/>
        <end position="246"/>
    </location>
</feature>
<evidence type="ECO:0000313" key="4">
    <source>
        <dbReference type="Proteomes" id="UP001488805"/>
    </source>
</evidence>
<accession>A0AAW1EPY2</accession>
<feature type="region of interest" description="Disordered" evidence="1">
    <location>
        <begin position="100"/>
        <end position="144"/>
    </location>
</feature>
<dbReference type="Proteomes" id="UP001488805">
    <property type="component" value="Unassembled WGS sequence"/>
</dbReference>
<evidence type="ECO:0000313" key="3">
    <source>
        <dbReference type="EMBL" id="KAK9524242.1"/>
    </source>
</evidence>